<evidence type="ECO:0000259" key="6">
    <source>
        <dbReference type="Pfam" id="PF10502"/>
    </source>
</evidence>
<dbReference type="Pfam" id="PF10502">
    <property type="entry name" value="Peptidase_S26"/>
    <property type="match status" value="1"/>
</dbReference>
<evidence type="ECO:0000256" key="4">
    <source>
        <dbReference type="ARBA" id="ARBA00022801"/>
    </source>
</evidence>
<name>A0ABW3NIH5_9BACI</name>
<gene>
    <name evidence="7" type="primary">lepB</name>
    <name evidence="7" type="ORF">ACFQ19_16435</name>
</gene>
<keyword evidence="4 5" id="KW-0378">Hydrolase</keyword>
<dbReference type="PANTHER" id="PTHR43390:SF8">
    <property type="entry name" value="SIGNAL PEPTIDASE I"/>
    <property type="match status" value="1"/>
</dbReference>
<reference evidence="8" key="1">
    <citation type="journal article" date="2019" name="Int. J. Syst. Evol. Microbiol.">
        <title>The Global Catalogue of Microorganisms (GCM) 10K type strain sequencing project: providing services to taxonomists for standard genome sequencing and annotation.</title>
        <authorList>
            <consortium name="The Broad Institute Genomics Platform"/>
            <consortium name="The Broad Institute Genome Sequencing Center for Infectious Disease"/>
            <person name="Wu L."/>
            <person name="Ma J."/>
        </authorList>
    </citation>
    <scope>NUCLEOTIDE SEQUENCE [LARGE SCALE GENOMIC DNA]</scope>
    <source>
        <strain evidence="8">CCUG 56608</strain>
    </source>
</reference>
<dbReference type="EMBL" id="JBHTKK010000024">
    <property type="protein sequence ID" value="MFD1067597.1"/>
    <property type="molecule type" value="Genomic_DNA"/>
</dbReference>
<dbReference type="RefSeq" id="WP_379593728.1">
    <property type="nucleotide sequence ID" value="NZ_JBHTKK010000024.1"/>
</dbReference>
<dbReference type="PRINTS" id="PR00727">
    <property type="entry name" value="LEADERPTASE"/>
</dbReference>
<dbReference type="GO" id="GO:0009003">
    <property type="term" value="F:signal peptidase activity"/>
    <property type="evidence" value="ECO:0007669"/>
    <property type="project" value="UniProtKB-EC"/>
</dbReference>
<keyword evidence="5" id="KW-0812">Transmembrane</keyword>
<dbReference type="InterPro" id="IPR019757">
    <property type="entry name" value="Pept_S26A_signal_pept_1_Lys-AS"/>
</dbReference>
<dbReference type="EC" id="3.4.21.89" evidence="3 5"/>
<keyword evidence="5" id="KW-0472">Membrane</keyword>
<sequence length="185" mass="21275">MSEKEQNEQKKKKNEWLDWIKALLLAFGFVFLVRMFLFAPIVVEGPSMLPTLHDRDQMIVNKINYTIGEPDRFDIVVFHAPEQNDFIKRVVGLPGEHVAVRDDVLYIDGEPVEQPFLSDQVFTNDFELEDLEEGHEVVPEDSVFVLGDNRSNSTDSRIIGVVPMDEVVGEASLVYWPLNRIHFSE</sequence>
<dbReference type="Proteomes" id="UP001597041">
    <property type="component" value="Unassembled WGS sequence"/>
</dbReference>
<accession>A0ABW3NIH5</accession>
<dbReference type="PROSITE" id="PS00761">
    <property type="entry name" value="SPASE_I_3"/>
    <property type="match status" value="1"/>
</dbReference>
<evidence type="ECO:0000313" key="8">
    <source>
        <dbReference type="Proteomes" id="UP001597041"/>
    </source>
</evidence>
<dbReference type="InterPro" id="IPR019758">
    <property type="entry name" value="Pept_S26A_signal_pept_1_CS"/>
</dbReference>
<evidence type="ECO:0000256" key="5">
    <source>
        <dbReference type="RuleBase" id="RU362042"/>
    </source>
</evidence>
<dbReference type="CDD" id="cd06530">
    <property type="entry name" value="S26_SPase_I"/>
    <property type="match status" value="1"/>
</dbReference>
<comment type="subcellular location">
    <subcellularLocation>
        <location evidence="2">Cell membrane</location>
        <topology evidence="2">Single-pass type II membrane protein</topology>
    </subcellularLocation>
    <subcellularLocation>
        <location evidence="5">Membrane</location>
        <topology evidence="5">Single-pass type II membrane protein</topology>
    </subcellularLocation>
</comment>
<dbReference type="InterPro" id="IPR036286">
    <property type="entry name" value="LexA/Signal_pep-like_sf"/>
</dbReference>
<dbReference type="NCBIfam" id="TIGR02227">
    <property type="entry name" value="sigpep_I_bact"/>
    <property type="match status" value="1"/>
</dbReference>
<keyword evidence="5" id="KW-0645">Protease</keyword>
<organism evidence="7 8">
    <name type="scientific">Oceanobacillus locisalsi</name>
    <dbReference type="NCBI Taxonomy" id="546107"/>
    <lineage>
        <taxon>Bacteria</taxon>
        <taxon>Bacillati</taxon>
        <taxon>Bacillota</taxon>
        <taxon>Bacilli</taxon>
        <taxon>Bacillales</taxon>
        <taxon>Bacillaceae</taxon>
        <taxon>Oceanobacillus</taxon>
    </lineage>
</organism>
<proteinExistence type="inferred from homology"/>
<protein>
    <recommendedName>
        <fullName evidence="3 5">Signal peptidase I</fullName>
        <ecNumber evidence="3 5">3.4.21.89</ecNumber>
    </recommendedName>
</protein>
<keyword evidence="5" id="KW-1133">Transmembrane helix</keyword>
<dbReference type="InterPro" id="IPR000223">
    <property type="entry name" value="Pept_S26A_signal_pept_1"/>
</dbReference>
<comment type="catalytic activity">
    <reaction evidence="1 5">
        <text>Cleavage of hydrophobic, N-terminal signal or leader sequences from secreted and periplasmic proteins.</text>
        <dbReference type="EC" id="3.4.21.89"/>
    </reaction>
</comment>
<dbReference type="Gene3D" id="2.10.109.10">
    <property type="entry name" value="Umud Fragment, subunit A"/>
    <property type="match status" value="1"/>
</dbReference>
<dbReference type="SUPFAM" id="SSF51306">
    <property type="entry name" value="LexA/Signal peptidase"/>
    <property type="match status" value="1"/>
</dbReference>
<feature type="domain" description="Peptidase S26" evidence="6">
    <location>
        <begin position="16"/>
        <end position="176"/>
    </location>
</feature>
<evidence type="ECO:0000256" key="1">
    <source>
        <dbReference type="ARBA" id="ARBA00000677"/>
    </source>
</evidence>
<keyword evidence="8" id="KW-1185">Reference proteome</keyword>
<evidence type="ECO:0000256" key="3">
    <source>
        <dbReference type="ARBA" id="ARBA00013208"/>
    </source>
</evidence>
<comment type="similarity">
    <text evidence="5">Belongs to the peptidase S26 family.</text>
</comment>
<comment type="caution">
    <text evidence="7">The sequence shown here is derived from an EMBL/GenBank/DDBJ whole genome shotgun (WGS) entry which is preliminary data.</text>
</comment>
<dbReference type="InterPro" id="IPR019533">
    <property type="entry name" value="Peptidase_S26"/>
</dbReference>
<dbReference type="PROSITE" id="PS00760">
    <property type="entry name" value="SPASE_I_2"/>
    <property type="match status" value="1"/>
</dbReference>
<feature type="transmembrane region" description="Helical" evidence="5">
    <location>
        <begin position="20"/>
        <end position="43"/>
    </location>
</feature>
<evidence type="ECO:0000256" key="2">
    <source>
        <dbReference type="ARBA" id="ARBA00004401"/>
    </source>
</evidence>
<dbReference type="PANTHER" id="PTHR43390">
    <property type="entry name" value="SIGNAL PEPTIDASE I"/>
    <property type="match status" value="1"/>
</dbReference>
<evidence type="ECO:0000313" key="7">
    <source>
        <dbReference type="EMBL" id="MFD1067597.1"/>
    </source>
</evidence>